<protein>
    <submittedName>
        <fullName evidence="1">Uncharacterized protein</fullName>
    </submittedName>
</protein>
<reference evidence="1 2" key="1">
    <citation type="submission" date="2015-01" db="EMBL/GenBank/DDBJ databases">
        <title>Evolution of Trichinella species and genotypes.</title>
        <authorList>
            <person name="Korhonen P.K."/>
            <person name="Edoardo P."/>
            <person name="Giuseppe L.R."/>
            <person name="Gasser R.B."/>
        </authorList>
    </citation>
    <scope>NUCLEOTIDE SEQUENCE [LARGE SCALE GENOMIC DNA]</scope>
    <source>
        <strain evidence="1">ISS13</strain>
    </source>
</reference>
<name>A0A0V1DQD0_TRIPS</name>
<evidence type="ECO:0000313" key="2">
    <source>
        <dbReference type="Proteomes" id="UP000054632"/>
    </source>
</evidence>
<proteinExistence type="predicted"/>
<evidence type="ECO:0000313" key="1">
    <source>
        <dbReference type="EMBL" id="KRY63494.1"/>
    </source>
</evidence>
<comment type="caution">
    <text evidence="1">The sequence shown here is derived from an EMBL/GenBank/DDBJ whole genome shotgun (WGS) entry which is preliminary data.</text>
</comment>
<dbReference type="Proteomes" id="UP000054632">
    <property type="component" value="Unassembled WGS sequence"/>
</dbReference>
<accession>A0A0V1DQD0</accession>
<dbReference type="EMBL" id="JYDR01001154">
    <property type="protein sequence ID" value="KRY63494.1"/>
    <property type="molecule type" value="Genomic_DNA"/>
</dbReference>
<gene>
    <name evidence="1" type="ORF">T4A_5234</name>
</gene>
<sequence length="31" mass="3677">MGICKAWMFHCCAVHNDWFLHLFDPVTLHFG</sequence>
<organism evidence="1 2">
    <name type="scientific">Trichinella pseudospiralis</name>
    <name type="common">Parasitic roundworm</name>
    <dbReference type="NCBI Taxonomy" id="6337"/>
    <lineage>
        <taxon>Eukaryota</taxon>
        <taxon>Metazoa</taxon>
        <taxon>Ecdysozoa</taxon>
        <taxon>Nematoda</taxon>
        <taxon>Enoplea</taxon>
        <taxon>Dorylaimia</taxon>
        <taxon>Trichinellida</taxon>
        <taxon>Trichinellidae</taxon>
        <taxon>Trichinella</taxon>
    </lineage>
</organism>
<dbReference type="AlphaFoldDB" id="A0A0V1DQD0"/>